<keyword evidence="1" id="KW-0812">Transmembrane</keyword>
<dbReference type="Pfam" id="PF07406">
    <property type="entry name" value="NICE-3"/>
    <property type="match status" value="1"/>
</dbReference>
<dbReference type="EMBL" id="HACM01000231">
    <property type="protein sequence ID" value="CRZ00673.1"/>
    <property type="molecule type" value="Transcribed_RNA"/>
</dbReference>
<organism evidence="2">
    <name type="scientific">Spongospora subterranea</name>
    <dbReference type="NCBI Taxonomy" id="70186"/>
    <lineage>
        <taxon>Eukaryota</taxon>
        <taxon>Sar</taxon>
        <taxon>Rhizaria</taxon>
        <taxon>Endomyxa</taxon>
        <taxon>Phytomyxea</taxon>
        <taxon>Plasmodiophorida</taxon>
        <taxon>Plasmodiophoridae</taxon>
        <taxon>Spongospora</taxon>
    </lineage>
</organism>
<dbReference type="AlphaFoldDB" id="A0A0H5QF56"/>
<name>A0A0H5QF56_9EUKA</name>
<reference evidence="2" key="1">
    <citation type="submission" date="2015-04" db="EMBL/GenBank/DDBJ databases">
        <title>The genome sequence of the plant pathogenic Rhizarian Plasmodiophora brassicae reveals insights in its biotrophic life cycle and the origin of chitin synthesis.</title>
        <authorList>
            <person name="Schwelm A."/>
            <person name="Fogelqvist J."/>
            <person name="Knaust A."/>
            <person name="Julke S."/>
            <person name="Lilja T."/>
            <person name="Dhandapani V."/>
            <person name="Bonilla-Rosso G."/>
            <person name="Karlsson M."/>
            <person name="Shevchenko A."/>
            <person name="Choi S.R."/>
            <person name="Kim H.G."/>
            <person name="Park J.Y."/>
            <person name="Lim Y.P."/>
            <person name="Ludwig-Muller J."/>
            <person name="Dixelius C."/>
        </authorList>
    </citation>
    <scope>NUCLEOTIDE SEQUENCE</scope>
    <source>
        <tissue evidence="2">Potato root galls</tissue>
    </source>
</reference>
<accession>A0A0H5QF56</accession>
<feature type="transmembrane region" description="Helical" evidence="1">
    <location>
        <begin position="12"/>
        <end position="33"/>
    </location>
</feature>
<protein>
    <recommendedName>
        <fullName evidence="3">Defect at low temperature protein 1</fullName>
    </recommendedName>
</protein>
<evidence type="ECO:0000256" key="1">
    <source>
        <dbReference type="SAM" id="Phobius"/>
    </source>
</evidence>
<dbReference type="InterPro" id="IPR010876">
    <property type="entry name" value="C1orf43"/>
</dbReference>
<keyword evidence="1" id="KW-1133">Transmembrane helix</keyword>
<evidence type="ECO:0008006" key="3">
    <source>
        <dbReference type="Google" id="ProtNLM"/>
    </source>
</evidence>
<evidence type="ECO:0000313" key="2">
    <source>
        <dbReference type="EMBL" id="CRZ00673.1"/>
    </source>
</evidence>
<sequence length="194" mass="22126">MSSSNPWGSILPIHFIIITALLVLAVLVIVAVIKKRALTLASQRERIPRIRLPVGRNDMPRSVYAAMVNQSVKEHKIKAGIVPESPGEGDQGWGRVSVDRTNFEGVHFKTSIAKSFLVLEEAASVPRPGTKHLDFRTIRDFVAYLQTEFPSITDVLAREYIDFYERARFSQYQFDVNDYNKFMTLIMEILDRIQ</sequence>
<keyword evidence="1" id="KW-0472">Membrane</keyword>
<proteinExistence type="predicted"/>